<dbReference type="PANTHER" id="PTHR46594:SF2">
    <property type="entry name" value="COPPER-TRANSPORTING ATPASE HMA4"/>
    <property type="match status" value="1"/>
</dbReference>
<evidence type="ECO:0000256" key="2">
    <source>
        <dbReference type="SAM" id="Phobius"/>
    </source>
</evidence>
<name>A0A6L2KML8_TANCI</name>
<keyword evidence="2" id="KW-0472">Membrane</keyword>
<proteinExistence type="predicted"/>
<dbReference type="GO" id="GO:0046872">
    <property type="term" value="F:metal ion binding"/>
    <property type="evidence" value="ECO:0007669"/>
    <property type="project" value="UniProtKB-KW"/>
</dbReference>
<keyword evidence="2" id="KW-0812">Transmembrane</keyword>
<evidence type="ECO:0000313" key="3">
    <source>
        <dbReference type="EMBL" id="GEU49852.1"/>
    </source>
</evidence>
<sequence>MDEFELALQFGISALVVACSCALGLAAPTAVMVALRKSASQGENELEKAHKFSTLTNSYPMINTKGVYRVIELV</sequence>
<dbReference type="AlphaFoldDB" id="A0A6L2KML8"/>
<keyword evidence="2" id="KW-1133">Transmembrane helix</keyword>
<evidence type="ECO:0000256" key="1">
    <source>
        <dbReference type="ARBA" id="ARBA00022723"/>
    </source>
</evidence>
<comment type="caution">
    <text evidence="3">The sequence shown here is derived from an EMBL/GenBank/DDBJ whole genome shotgun (WGS) entry which is preliminary data.</text>
</comment>
<dbReference type="PANTHER" id="PTHR46594">
    <property type="entry name" value="P-TYPE CATION-TRANSPORTING ATPASE"/>
    <property type="match status" value="1"/>
</dbReference>
<keyword evidence="1" id="KW-0479">Metal-binding</keyword>
<accession>A0A6L2KML8</accession>
<protein>
    <submittedName>
        <fullName evidence="3">Copper-transporting ATPase HMA4-like</fullName>
    </submittedName>
</protein>
<feature type="transmembrane region" description="Helical" evidence="2">
    <location>
        <begin position="12"/>
        <end position="35"/>
    </location>
</feature>
<organism evidence="3">
    <name type="scientific">Tanacetum cinerariifolium</name>
    <name type="common">Dalmatian daisy</name>
    <name type="synonym">Chrysanthemum cinerariifolium</name>
    <dbReference type="NCBI Taxonomy" id="118510"/>
    <lineage>
        <taxon>Eukaryota</taxon>
        <taxon>Viridiplantae</taxon>
        <taxon>Streptophyta</taxon>
        <taxon>Embryophyta</taxon>
        <taxon>Tracheophyta</taxon>
        <taxon>Spermatophyta</taxon>
        <taxon>Magnoliopsida</taxon>
        <taxon>eudicotyledons</taxon>
        <taxon>Gunneridae</taxon>
        <taxon>Pentapetalae</taxon>
        <taxon>asterids</taxon>
        <taxon>campanulids</taxon>
        <taxon>Asterales</taxon>
        <taxon>Asteraceae</taxon>
        <taxon>Asteroideae</taxon>
        <taxon>Anthemideae</taxon>
        <taxon>Anthemidinae</taxon>
        <taxon>Tanacetum</taxon>
    </lineage>
</organism>
<reference evidence="3" key="1">
    <citation type="journal article" date="2019" name="Sci. Rep.">
        <title>Draft genome of Tanacetum cinerariifolium, the natural source of mosquito coil.</title>
        <authorList>
            <person name="Yamashiro T."/>
            <person name="Shiraishi A."/>
            <person name="Satake H."/>
            <person name="Nakayama K."/>
        </authorList>
    </citation>
    <scope>NUCLEOTIDE SEQUENCE</scope>
</reference>
<dbReference type="EMBL" id="BKCJ010002626">
    <property type="protein sequence ID" value="GEU49852.1"/>
    <property type="molecule type" value="Genomic_DNA"/>
</dbReference>
<gene>
    <name evidence="3" type="ORF">Tci_021830</name>
</gene>